<proteinExistence type="inferred from homology"/>
<protein>
    <submittedName>
        <fullName evidence="18">Polysaccharide export protein</fullName>
    </submittedName>
</protein>
<evidence type="ECO:0000259" key="17">
    <source>
        <dbReference type="Pfam" id="PF22461"/>
    </source>
</evidence>
<dbReference type="Pfam" id="PF22461">
    <property type="entry name" value="SLBB_2"/>
    <property type="match status" value="2"/>
</dbReference>
<dbReference type="AlphaFoldDB" id="A0A8A4TW21"/>
<comment type="similarity">
    <text evidence="2">Belongs to the BexD/CtrA/VexA family.</text>
</comment>
<accession>A0A8A4TW21</accession>
<evidence type="ECO:0000256" key="12">
    <source>
        <dbReference type="ARBA" id="ARBA00023139"/>
    </source>
</evidence>
<keyword evidence="10" id="KW-0626">Porin</keyword>
<keyword evidence="14" id="KW-0449">Lipoprotein</keyword>
<evidence type="ECO:0000256" key="7">
    <source>
        <dbReference type="ARBA" id="ARBA00022729"/>
    </source>
</evidence>
<reference evidence="18" key="1">
    <citation type="submission" date="2021-03" db="EMBL/GenBank/DDBJ databases">
        <title>Acanthopleuribacteraceae sp. M133.</title>
        <authorList>
            <person name="Wang G."/>
        </authorList>
    </citation>
    <scope>NUCLEOTIDE SEQUENCE</scope>
    <source>
        <strain evidence="18">M133</strain>
    </source>
</reference>
<name>A0A8A4TW21_SULCO</name>
<organism evidence="18 19">
    <name type="scientific">Sulfidibacter corallicola</name>
    <dbReference type="NCBI Taxonomy" id="2818388"/>
    <lineage>
        <taxon>Bacteria</taxon>
        <taxon>Pseudomonadati</taxon>
        <taxon>Acidobacteriota</taxon>
        <taxon>Holophagae</taxon>
        <taxon>Acanthopleuribacterales</taxon>
        <taxon>Acanthopleuribacteraceae</taxon>
        <taxon>Sulfidibacter</taxon>
    </lineage>
</organism>
<dbReference type="PANTHER" id="PTHR33619">
    <property type="entry name" value="POLYSACCHARIDE EXPORT PROTEIN GFCE-RELATED"/>
    <property type="match status" value="1"/>
</dbReference>
<dbReference type="Gene3D" id="3.30.1950.10">
    <property type="entry name" value="wza like domain"/>
    <property type="match status" value="1"/>
</dbReference>
<evidence type="ECO:0000256" key="8">
    <source>
        <dbReference type="ARBA" id="ARBA00023047"/>
    </source>
</evidence>
<evidence type="ECO:0000256" key="10">
    <source>
        <dbReference type="ARBA" id="ARBA00023114"/>
    </source>
</evidence>
<dbReference type="Pfam" id="PF02563">
    <property type="entry name" value="Poly_export"/>
    <property type="match status" value="1"/>
</dbReference>
<dbReference type="InterPro" id="IPR049712">
    <property type="entry name" value="Poly_export"/>
</dbReference>
<dbReference type="KEGG" id="scor:J3U87_12840"/>
<evidence type="ECO:0000256" key="1">
    <source>
        <dbReference type="ARBA" id="ARBA00004571"/>
    </source>
</evidence>
<evidence type="ECO:0000313" key="18">
    <source>
        <dbReference type="EMBL" id="QTD53334.1"/>
    </source>
</evidence>
<sequence length="266" mass="29345">MKTVAILFGLMLTPLVLAQEYHMGPDDLVKISELNYPAIEGEYRVNSLGYISMPELGRIHVKGKTPAALQELVNQKMRQFLNAPQVLVEVIEYNYRPISVLGAVHKPGQLSSFSPNLTLVKALSEAGGINENASDKIIVMRQTETGITETLELSYERLMFDAQNHLNIPLYPGDTINIPVEKPLRVSVIGEVNQPGEKEFSSRGKVTILRVIAAAGGLTDYARQRSLIVKREVDGKPAEFKVDIRAITNGKDPDFVMAHGDVLIVP</sequence>
<dbReference type="GO" id="GO:0006811">
    <property type="term" value="P:monoatomic ion transport"/>
    <property type="evidence" value="ECO:0007669"/>
    <property type="project" value="UniProtKB-KW"/>
</dbReference>
<feature type="signal peptide" evidence="15">
    <location>
        <begin position="1"/>
        <end position="18"/>
    </location>
</feature>
<keyword evidence="5" id="KW-0762">Sugar transport</keyword>
<dbReference type="InterPro" id="IPR054765">
    <property type="entry name" value="SLBB_dom"/>
</dbReference>
<evidence type="ECO:0000313" key="19">
    <source>
        <dbReference type="Proteomes" id="UP000663929"/>
    </source>
</evidence>
<evidence type="ECO:0000256" key="3">
    <source>
        <dbReference type="ARBA" id="ARBA00022448"/>
    </source>
</evidence>
<keyword evidence="8" id="KW-0625">Polysaccharide transport</keyword>
<feature type="chain" id="PRO_5035228361" evidence="15">
    <location>
        <begin position="19"/>
        <end position="266"/>
    </location>
</feature>
<keyword evidence="7 15" id="KW-0732">Signal</keyword>
<evidence type="ECO:0000256" key="11">
    <source>
        <dbReference type="ARBA" id="ARBA00023136"/>
    </source>
</evidence>
<keyword evidence="13" id="KW-0998">Cell outer membrane</keyword>
<keyword evidence="11" id="KW-0472">Membrane</keyword>
<dbReference type="PANTHER" id="PTHR33619:SF3">
    <property type="entry name" value="POLYSACCHARIDE EXPORT PROTEIN GFCE-RELATED"/>
    <property type="match status" value="1"/>
</dbReference>
<keyword evidence="12" id="KW-0564">Palmitate</keyword>
<keyword evidence="6" id="KW-0812">Transmembrane</keyword>
<dbReference type="GO" id="GO:0015159">
    <property type="term" value="F:polysaccharide transmembrane transporter activity"/>
    <property type="evidence" value="ECO:0007669"/>
    <property type="project" value="InterPro"/>
</dbReference>
<evidence type="ECO:0000256" key="9">
    <source>
        <dbReference type="ARBA" id="ARBA00023065"/>
    </source>
</evidence>
<keyword evidence="3" id="KW-0813">Transport</keyword>
<evidence type="ECO:0000259" key="16">
    <source>
        <dbReference type="Pfam" id="PF02563"/>
    </source>
</evidence>
<evidence type="ECO:0000256" key="4">
    <source>
        <dbReference type="ARBA" id="ARBA00022452"/>
    </source>
</evidence>
<comment type="subcellular location">
    <subcellularLocation>
        <location evidence="1">Cell outer membrane</location>
        <topology evidence="1">Multi-pass membrane protein</topology>
    </subcellularLocation>
</comment>
<feature type="domain" description="SLBB" evidence="17">
    <location>
        <begin position="98"/>
        <end position="177"/>
    </location>
</feature>
<keyword evidence="4" id="KW-1134">Transmembrane beta strand</keyword>
<keyword evidence="9" id="KW-0406">Ion transport</keyword>
<evidence type="ECO:0000256" key="14">
    <source>
        <dbReference type="ARBA" id="ARBA00023288"/>
    </source>
</evidence>
<gene>
    <name evidence="18" type="ORF">J3U87_12840</name>
</gene>
<dbReference type="GO" id="GO:0015288">
    <property type="term" value="F:porin activity"/>
    <property type="evidence" value="ECO:0007669"/>
    <property type="project" value="UniProtKB-KW"/>
</dbReference>
<dbReference type="InterPro" id="IPR003715">
    <property type="entry name" value="Poly_export_N"/>
</dbReference>
<evidence type="ECO:0000256" key="2">
    <source>
        <dbReference type="ARBA" id="ARBA00009450"/>
    </source>
</evidence>
<dbReference type="Proteomes" id="UP000663929">
    <property type="component" value="Chromosome"/>
</dbReference>
<evidence type="ECO:0000256" key="6">
    <source>
        <dbReference type="ARBA" id="ARBA00022692"/>
    </source>
</evidence>
<feature type="domain" description="Polysaccharide export protein N-terminal" evidence="16">
    <location>
        <begin position="18"/>
        <end position="90"/>
    </location>
</feature>
<feature type="domain" description="SLBB" evidence="17">
    <location>
        <begin position="185"/>
        <end position="265"/>
    </location>
</feature>
<dbReference type="Gene3D" id="3.10.560.10">
    <property type="entry name" value="Outer membrane lipoprotein wza domain like"/>
    <property type="match status" value="2"/>
</dbReference>
<dbReference type="EMBL" id="CP071793">
    <property type="protein sequence ID" value="QTD53334.1"/>
    <property type="molecule type" value="Genomic_DNA"/>
</dbReference>
<dbReference type="GO" id="GO:0009279">
    <property type="term" value="C:cell outer membrane"/>
    <property type="evidence" value="ECO:0007669"/>
    <property type="project" value="UniProtKB-SubCell"/>
</dbReference>
<evidence type="ECO:0000256" key="15">
    <source>
        <dbReference type="SAM" id="SignalP"/>
    </source>
</evidence>
<evidence type="ECO:0000256" key="13">
    <source>
        <dbReference type="ARBA" id="ARBA00023237"/>
    </source>
</evidence>
<dbReference type="GO" id="GO:0046930">
    <property type="term" value="C:pore complex"/>
    <property type="evidence" value="ECO:0007669"/>
    <property type="project" value="UniProtKB-KW"/>
</dbReference>
<keyword evidence="19" id="KW-1185">Reference proteome</keyword>
<evidence type="ECO:0000256" key="5">
    <source>
        <dbReference type="ARBA" id="ARBA00022597"/>
    </source>
</evidence>
<dbReference type="RefSeq" id="WP_237383436.1">
    <property type="nucleotide sequence ID" value="NZ_CP071793.1"/>
</dbReference>